<dbReference type="PANTHER" id="PTHR10302">
    <property type="entry name" value="SINGLE-STRANDED DNA-BINDING PROTEIN"/>
    <property type="match status" value="1"/>
</dbReference>
<evidence type="ECO:0000256" key="3">
    <source>
        <dbReference type="PIRNR" id="PIRNR002070"/>
    </source>
</evidence>
<dbReference type="HAMAP" id="MF_00984">
    <property type="entry name" value="SSB"/>
    <property type="match status" value="1"/>
</dbReference>
<dbReference type="InterPro" id="IPR011344">
    <property type="entry name" value="ssDNA-bd"/>
</dbReference>
<dbReference type="PANTHER" id="PTHR10302:SF27">
    <property type="entry name" value="SINGLE-STRANDED DNA-BINDING PROTEIN"/>
    <property type="match status" value="1"/>
</dbReference>
<dbReference type="GO" id="GO:0009295">
    <property type="term" value="C:nucleoid"/>
    <property type="evidence" value="ECO:0007669"/>
    <property type="project" value="TreeGrafter"/>
</dbReference>
<accession>A0A542EHH5</accession>
<evidence type="ECO:0000313" key="6">
    <source>
        <dbReference type="Proteomes" id="UP000320806"/>
    </source>
</evidence>
<protein>
    <recommendedName>
        <fullName evidence="2 3">Single-stranded DNA-binding protein</fullName>
        <shortName evidence="2">SSB</shortName>
    </recommendedName>
</protein>
<dbReference type="RefSeq" id="WP_141928454.1">
    <property type="nucleotide sequence ID" value="NZ_BAABCI010000017.1"/>
</dbReference>
<dbReference type="SUPFAM" id="SSF50249">
    <property type="entry name" value="Nucleic acid-binding proteins"/>
    <property type="match status" value="1"/>
</dbReference>
<comment type="subunit">
    <text evidence="2">Homotetramer.</text>
</comment>
<evidence type="ECO:0000256" key="2">
    <source>
        <dbReference type="HAMAP-Rule" id="MF_00984"/>
    </source>
</evidence>
<dbReference type="Pfam" id="PF00436">
    <property type="entry name" value="SSB"/>
    <property type="match status" value="1"/>
</dbReference>
<dbReference type="InterPro" id="IPR012340">
    <property type="entry name" value="NA-bd_OB-fold"/>
</dbReference>
<gene>
    <name evidence="5" type="ORF">FB459_2174</name>
</gene>
<organism evidence="5 6">
    <name type="scientific">Yimella lutea</name>
    <dbReference type="NCBI Taxonomy" id="587872"/>
    <lineage>
        <taxon>Bacteria</taxon>
        <taxon>Bacillati</taxon>
        <taxon>Actinomycetota</taxon>
        <taxon>Actinomycetes</taxon>
        <taxon>Micrococcales</taxon>
        <taxon>Dermacoccaceae</taxon>
        <taxon>Yimella</taxon>
    </lineage>
</organism>
<dbReference type="NCBIfam" id="TIGR00621">
    <property type="entry name" value="ssb"/>
    <property type="match status" value="1"/>
</dbReference>
<dbReference type="OrthoDB" id="4427276at2"/>
<dbReference type="CDD" id="cd04496">
    <property type="entry name" value="SSB_OBF"/>
    <property type="match status" value="1"/>
</dbReference>
<comment type="caution">
    <text evidence="2">Lacks conserved residue(s) required for the propagation of feature annotation.</text>
</comment>
<dbReference type="InterPro" id="IPR000424">
    <property type="entry name" value="Primosome_PriB/ssb"/>
</dbReference>
<comment type="caution">
    <text evidence="5">The sequence shown here is derived from an EMBL/GenBank/DDBJ whole genome shotgun (WGS) entry which is preliminary data.</text>
</comment>
<dbReference type="Proteomes" id="UP000320806">
    <property type="component" value="Unassembled WGS sequence"/>
</dbReference>
<keyword evidence="6" id="KW-1185">Reference proteome</keyword>
<evidence type="ECO:0000256" key="4">
    <source>
        <dbReference type="SAM" id="MobiDB-lite"/>
    </source>
</evidence>
<evidence type="ECO:0000256" key="1">
    <source>
        <dbReference type="ARBA" id="ARBA00023125"/>
    </source>
</evidence>
<dbReference type="EMBL" id="VFMO01000001">
    <property type="protein sequence ID" value="TQJ14676.1"/>
    <property type="molecule type" value="Genomic_DNA"/>
</dbReference>
<name>A0A542EHH5_9MICO</name>
<feature type="region of interest" description="Disordered" evidence="4">
    <location>
        <begin position="124"/>
        <end position="167"/>
    </location>
</feature>
<dbReference type="PROSITE" id="PS50935">
    <property type="entry name" value="SSB"/>
    <property type="match status" value="1"/>
</dbReference>
<dbReference type="AlphaFoldDB" id="A0A542EHH5"/>
<dbReference type="Gene3D" id="2.40.50.140">
    <property type="entry name" value="Nucleic acid-binding proteins"/>
    <property type="match status" value="1"/>
</dbReference>
<dbReference type="PIRSF" id="PIRSF002070">
    <property type="entry name" value="SSB"/>
    <property type="match status" value="1"/>
</dbReference>
<reference evidence="5 6" key="1">
    <citation type="submission" date="2019-06" db="EMBL/GenBank/DDBJ databases">
        <title>Sequencing the genomes of 1000 actinobacteria strains.</title>
        <authorList>
            <person name="Klenk H.-P."/>
        </authorList>
    </citation>
    <scope>NUCLEOTIDE SEQUENCE [LARGE SCALE GENOMIC DNA]</scope>
    <source>
        <strain evidence="5 6">DSM 19828</strain>
    </source>
</reference>
<evidence type="ECO:0000313" key="5">
    <source>
        <dbReference type="EMBL" id="TQJ14676.1"/>
    </source>
</evidence>
<keyword evidence="1 2" id="KW-0238">DNA-binding</keyword>
<dbReference type="GO" id="GO:0006260">
    <property type="term" value="P:DNA replication"/>
    <property type="evidence" value="ECO:0007669"/>
    <property type="project" value="InterPro"/>
</dbReference>
<feature type="compositionally biased region" description="Low complexity" evidence="4">
    <location>
        <begin position="129"/>
        <end position="160"/>
    </location>
</feature>
<proteinExistence type="inferred from homology"/>
<sequence>MANNNIVIVGNLTADPELKFTPSGAAVASFSVASTERKFDRGTNAWVDGDTTFMRVSAWRDLGEHIAESLKKGDKVIVTGRLKSNVVEKDGQKTTYFEVEAEHVGPSLEWATAVVTRVTKNGGGLGNGQAAAPQAQAPQQSAPQAAPAAQPQQYAQPAQAGGYQGDF</sequence>
<dbReference type="GO" id="GO:0003697">
    <property type="term" value="F:single-stranded DNA binding"/>
    <property type="evidence" value="ECO:0007669"/>
    <property type="project" value="UniProtKB-UniRule"/>
</dbReference>